<keyword evidence="3" id="KW-1185">Reference proteome</keyword>
<dbReference type="Proteomes" id="UP000027138">
    <property type="component" value="Unassembled WGS sequence"/>
</dbReference>
<feature type="region of interest" description="Disordered" evidence="1">
    <location>
        <begin position="1"/>
        <end position="23"/>
    </location>
</feature>
<dbReference type="AlphaFoldDB" id="A0A067KDG6"/>
<gene>
    <name evidence="2" type="ORF">JCGZ_13605</name>
</gene>
<reference evidence="2 3" key="1">
    <citation type="journal article" date="2014" name="PLoS ONE">
        <title>Global Analysis of Gene Expression Profiles in Physic Nut (Jatropha curcas L.) Seedlings Exposed to Salt Stress.</title>
        <authorList>
            <person name="Zhang L."/>
            <person name="Zhang C."/>
            <person name="Wu P."/>
            <person name="Chen Y."/>
            <person name="Li M."/>
            <person name="Jiang H."/>
            <person name="Wu G."/>
        </authorList>
    </citation>
    <scope>NUCLEOTIDE SEQUENCE [LARGE SCALE GENOMIC DNA]</scope>
    <source>
        <strain evidence="3">cv. GZQX0401</strain>
        <tissue evidence="2">Young leaves</tissue>
    </source>
</reference>
<accession>A0A067KDG6</accession>
<evidence type="ECO:0000313" key="2">
    <source>
        <dbReference type="EMBL" id="KDP33068.1"/>
    </source>
</evidence>
<feature type="compositionally biased region" description="Basic and acidic residues" evidence="1">
    <location>
        <begin position="68"/>
        <end position="83"/>
    </location>
</feature>
<name>A0A067KDG6_JATCU</name>
<feature type="compositionally biased region" description="Basic and acidic residues" evidence="1">
    <location>
        <begin position="110"/>
        <end position="129"/>
    </location>
</feature>
<proteinExistence type="predicted"/>
<dbReference type="PANTHER" id="PTHR37187:SF7">
    <property type="entry name" value="EXPRESSED PROTEIN"/>
    <property type="match status" value="1"/>
</dbReference>
<feature type="compositionally biased region" description="Polar residues" evidence="1">
    <location>
        <begin position="51"/>
        <end position="60"/>
    </location>
</feature>
<dbReference type="PANTHER" id="PTHR37187">
    <property type="entry name" value="EXPRESSED PROTEIN"/>
    <property type="match status" value="1"/>
</dbReference>
<feature type="compositionally biased region" description="Basic and acidic residues" evidence="1">
    <location>
        <begin position="145"/>
        <end position="158"/>
    </location>
</feature>
<protein>
    <submittedName>
        <fullName evidence="2">Uncharacterized protein</fullName>
    </submittedName>
</protein>
<sequence length="279" mass="30251">MEESSNGKIEETQKVEAEEEGNIAAIEDVESVREIIVHGISECLTEFSEGNDLSSGNNISPEEEEEVVEKSPRGILEEVEKEVNNSTDESVELNVPLPQELSTPVESSIEESRDSDVAEVEPKETEEKISSSSNESNVADGEFNGIKETEIPASDDKDSLSAIFTYIMSKEVEEEVLPSLDDNGRVSSGLTVVVSRGIEEVNVSALEGNNGEPYSIVDKESAENDSLNPSTNATIVSSSDAFPESTGNPQVISLGQRTVQPTSWKSCCGLFEVLRRSDR</sequence>
<feature type="region of interest" description="Disordered" evidence="1">
    <location>
        <begin position="47"/>
        <end position="158"/>
    </location>
</feature>
<evidence type="ECO:0000313" key="3">
    <source>
        <dbReference type="Proteomes" id="UP000027138"/>
    </source>
</evidence>
<evidence type="ECO:0000256" key="1">
    <source>
        <dbReference type="SAM" id="MobiDB-lite"/>
    </source>
</evidence>
<dbReference type="OrthoDB" id="1926326at2759"/>
<dbReference type="EMBL" id="KK914565">
    <property type="protein sequence ID" value="KDP33068.1"/>
    <property type="molecule type" value="Genomic_DNA"/>
</dbReference>
<organism evidence="2 3">
    <name type="scientific">Jatropha curcas</name>
    <name type="common">Barbados nut</name>
    <dbReference type="NCBI Taxonomy" id="180498"/>
    <lineage>
        <taxon>Eukaryota</taxon>
        <taxon>Viridiplantae</taxon>
        <taxon>Streptophyta</taxon>
        <taxon>Embryophyta</taxon>
        <taxon>Tracheophyta</taxon>
        <taxon>Spermatophyta</taxon>
        <taxon>Magnoliopsida</taxon>
        <taxon>eudicotyledons</taxon>
        <taxon>Gunneridae</taxon>
        <taxon>Pentapetalae</taxon>
        <taxon>rosids</taxon>
        <taxon>fabids</taxon>
        <taxon>Malpighiales</taxon>
        <taxon>Euphorbiaceae</taxon>
        <taxon>Crotonoideae</taxon>
        <taxon>Jatropheae</taxon>
        <taxon>Jatropha</taxon>
    </lineage>
</organism>
<dbReference type="KEGG" id="jcu:105638669"/>